<dbReference type="InterPro" id="IPR050312">
    <property type="entry name" value="IolE/XylAMocC-like"/>
</dbReference>
<dbReference type="RefSeq" id="WP_013826252.1">
    <property type="nucleotide sequence ID" value="NC_015574.1"/>
</dbReference>
<feature type="domain" description="Xylose isomerase-like TIM barrel" evidence="1">
    <location>
        <begin position="45"/>
        <end position="247"/>
    </location>
</feature>
<reference evidence="2 3" key="1">
    <citation type="journal article" date="2014" name="Int. J. Syst. Evol. Microbiol.">
        <title>Methanobacterium paludis sp. nov. and a novel strain of Methanobacterium lacus isolated from northern peatlands.</title>
        <authorList>
            <person name="Cadillo-Quiroz H."/>
            <person name="Brauer S.L."/>
            <person name="Goodson N."/>
            <person name="Yavitt J.B."/>
            <person name="Zinder S.H."/>
        </authorList>
    </citation>
    <scope>NUCLEOTIDE SEQUENCE [LARGE SCALE GENOMIC DNA]</scope>
    <source>
        <strain evidence="3">DSM 25820 / JCM 18151 / SWAN1</strain>
    </source>
</reference>
<dbReference type="Proteomes" id="UP000009231">
    <property type="component" value="Chromosome"/>
</dbReference>
<gene>
    <name evidence="2" type="ordered locus">MSWAN_1742</name>
</gene>
<name>F6D3V1_METPW</name>
<proteinExistence type="predicted"/>
<dbReference type="Gene3D" id="3.20.20.150">
    <property type="entry name" value="Divalent-metal-dependent TIM barrel enzymes"/>
    <property type="match status" value="1"/>
</dbReference>
<dbReference type="PANTHER" id="PTHR12110">
    <property type="entry name" value="HYDROXYPYRUVATE ISOMERASE"/>
    <property type="match status" value="1"/>
</dbReference>
<dbReference type="EMBL" id="CP002772">
    <property type="protein sequence ID" value="AEG18753.1"/>
    <property type="molecule type" value="Genomic_DNA"/>
</dbReference>
<evidence type="ECO:0000313" key="2">
    <source>
        <dbReference type="EMBL" id="AEG18753.1"/>
    </source>
</evidence>
<dbReference type="SUPFAM" id="SSF51658">
    <property type="entry name" value="Xylose isomerase-like"/>
    <property type="match status" value="1"/>
</dbReference>
<evidence type="ECO:0000313" key="3">
    <source>
        <dbReference type="Proteomes" id="UP000009231"/>
    </source>
</evidence>
<dbReference type="InterPro" id="IPR013022">
    <property type="entry name" value="Xyl_isomerase-like_TIM-brl"/>
</dbReference>
<keyword evidence="2" id="KW-0413">Isomerase</keyword>
<dbReference type="HOGENOM" id="CLU_050006_7_2_2"/>
<dbReference type="GeneID" id="10669252"/>
<dbReference type="AlphaFoldDB" id="F6D3V1"/>
<dbReference type="Pfam" id="PF01261">
    <property type="entry name" value="AP_endonuc_2"/>
    <property type="match status" value="1"/>
</dbReference>
<organism evidence="2 3">
    <name type="scientific">Methanobacterium paludis (strain DSM 25820 / JCM 18151 / SWAN1)</name>
    <dbReference type="NCBI Taxonomy" id="868131"/>
    <lineage>
        <taxon>Archaea</taxon>
        <taxon>Methanobacteriati</taxon>
        <taxon>Methanobacteriota</taxon>
        <taxon>Methanomada group</taxon>
        <taxon>Methanobacteria</taxon>
        <taxon>Methanobacteriales</taxon>
        <taxon>Methanobacteriaceae</taxon>
        <taxon>Methanobacterium</taxon>
    </lineage>
</organism>
<sequence length="252" mass="28467">MKISVSTLALYPKPLDEILSCLEDKGVKYCEIINEYPYDAINHDTLDSYDIKISVHAPLSDINIASHNDAIRRSSVSQIKNSIDIASEMKSKVVVVHPGSMPILGDKFQEKILKYNLDSLRECSEYADDCSVRMCVENMPDIKGLFGKDLNELEEIVNNINAYMTLDVGHANNMGVSVKEMLKSKFIKHIHLSDNDGSFDNHNALGSANIDFETFFKELNSIKYDGILVVEVKHPHEIIESLDYLKTYITDF</sequence>
<dbReference type="KEGG" id="mew:MSWAN_1742"/>
<protein>
    <submittedName>
        <fullName evidence="2">Xylose isomerase domain-containing protein TIM barrel</fullName>
    </submittedName>
</protein>
<dbReference type="PANTHER" id="PTHR12110:SF21">
    <property type="entry name" value="XYLOSE ISOMERASE-LIKE TIM BARREL DOMAIN-CONTAINING PROTEIN"/>
    <property type="match status" value="1"/>
</dbReference>
<accession>F6D3V1</accession>
<dbReference type="STRING" id="868131.MSWAN_1742"/>
<keyword evidence="3" id="KW-1185">Reference proteome</keyword>
<dbReference type="eggNOG" id="arCOG01895">
    <property type="taxonomic scope" value="Archaea"/>
</dbReference>
<dbReference type="GO" id="GO:0016853">
    <property type="term" value="F:isomerase activity"/>
    <property type="evidence" value="ECO:0007669"/>
    <property type="project" value="UniProtKB-KW"/>
</dbReference>
<evidence type="ECO:0000259" key="1">
    <source>
        <dbReference type="Pfam" id="PF01261"/>
    </source>
</evidence>
<dbReference type="OrthoDB" id="372143at2157"/>
<dbReference type="InterPro" id="IPR036237">
    <property type="entry name" value="Xyl_isomerase-like_sf"/>
</dbReference>